<protein>
    <submittedName>
        <fullName evidence="6">Site-specific integrase</fullName>
    </submittedName>
</protein>
<dbReference type="Gene3D" id="1.10.150.130">
    <property type="match status" value="1"/>
</dbReference>
<keyword evidence="4" id="KW-0233">DNA recombination</keyword>
<dbReference type="CDD" id="cd01189">
    <property type="entry name" value="INT_ICEBs1_C_like"/>
    <property type="match status" value="1"/>
</dbReference>
<gene>
    <name evidence="6" type="ORF">E4U01_00160</name>
</gene>
<evidence type="ECO:0000256" key="2">
    <source>
        <dbReference type="ARBA" id="ARBA00022908"/>
    </source>
</evidence>
<dbReference type="Gene3D" id="1.10.443.10">
    <property type="entry name" value="Intergrase catalytic core"/>
    <property type="match status" value="1"/>
</dbReference>
<dbReference type="InterPro" id="IPR002104">
    <property type="entry name" value="Integrase_catalytic"/>
</dbReference>
<dbReference type="EMBL" id="SPQA01000001">
    <property type="protein sequence ID" value="TFU31868.1"/>
    <property type="molecule type" value="Genomic_DNA"/>
</dbReference>
<name>A0A4Y9FUG6_STRAI</name>
<dbReference type="PANTHER" id="PTHR30349:SF41">
    <property type="entry name" value="INTEGRASE_RECOMBINASE PROTEIN MJ0367-RELATED"/>
    <property type="match status" value="1"/>
</dbReference>
<evidence type="ECO:0000256" key="3">
    <source>
        <dbReference type="ARBA" id="ARBA00023125"/>
    </source>
</evidence>
<dbReference type="InterPro" id="IPR011010">
    <property type="entry name" value="DNA_brk_join_enz"/>
</dbReference>
<dbReference type="PROSITE" id="PS51898">
    <property type="entry name" value="TYR_RECOMBINASE"/>
    <property type="match status" value="1"/>
</dbReference>
<dbReference type="InterPro" id="IPR013762">
    <property type="entry name" value="Integrase-like_cat_sf"/>
</dbReference>
<dbReference type="GO" id="GO:0015074">
    <property type="term" value="P:DNA integration"/>
    <property type="evidence" value="ECO:0007669"/>
    <property type="project" value="UniProtKB-KW"/>
</dbReference>
<dbReference type="InterPro" id="IPR004107">
    <property type="entry name" value="Integrase_SAM-like_N"/>
</dbReference>
<dbReference type="InterPro" id="IPR050090">
    <property type="entry name" value="Tyrosine_recombinase_XerCD"/>
</dbReference>
<sequence length="379" mass="44218">MSVSYRKRGKKQLWDYRVFDKNGLVIASGSGFKTKKEAIYEAVEIERKLLLTNVFTPKATLYELWARWHELIIVPSKLSKSSKDKHLQRGKVIKEYFGSMPVTKITHSQYQEFINSYCSRVLVDQVRRFNKVVKAVLLMAQRDGALISDFTEAIIFEGDTSRKLPTDKHLKSIEHYESLLVELKFRIEESDSVIPFLIYLYFTTGFRPGEGAAVCWSDIDFEKMLIRTNRRFSGDTNQFYPSKNKWSERVIPMSAELAYVLKILQHRQEKILFEKGIENPEGLVFYDWRYGVPSSTAISKYLNKVLKEMGYDYKLSAYSGRHSYGSYLLAKKVDIWVVAKILGHKDIQQLIETYGHLLQEIEKEGFQEIRELLVVNRKI</sequence>
<proteinExistence type="inferred from homology"/>
<dbReference type="GO" id="GO:0003677">
    <property type="term" value="F:DNA binding"/>
    <property type="evidence" value="ECO:0007669"/>
    <property type="project" value="UniProtKB-KW"/>
</dbReference>
<dbReference type="SUPFAM" id="SSF56349">
    <property type="entry name" value="DNA breaking-rejoining enzymes"/>
    <property type="match status" value="1"/>
</dbReference>
<dbReference type="PANTHER" id="PTHR30349">
    <property type="entry name" value="PHAGE INTEGRASE-RELATED"/>
    <property type="match status" value="1"/>
</dbReference>
<dbReference type="InterPro" id="IPR010998">
    <property type="entry name" value="Integrase_recombinase_N"/>
</dbReference>
<dbReference type="Pfam" id="PF00589">
    <property type="entry name" value="Phage_integrase"/>
    <property type="match status" value="1"/>
</dbReference>
<dbReference type="Pfam" id="PF14659">
    <property type="entry name" value="Phage_int_SAM_3"/>
    <property type="match status" value="1"/>
</dbReference>
<dbReference type="GO" id="GO:0006310">
    <property type="term" value="P:DNA recombination"/>
    <property type="evidence" value="ECO:0007669"/>
    <property type="project" value="UniProtKB-KW"/>
</dbReference>
<dbReference type="AlphaFoldDB" id="A0A4Y9FUG6"/>
<evidence type="ECO:0000313" key="6">
    <source>
        <dbReference type="EMBL" id="TFU31868.1"/>
    </source>
</evidence>
<keyword evidence="3" id="KW-0238">DNA-binding</keyword>
<accession>A0A4Y9FUG6</accession>
<comment type="caution">
    <text evidence="6">The sequence shown here is derived from an EMBL/GenBank/DDBJ whole genome shotgun (WGS) entry which is preliminary data.</text>
</comment>
<evidence type="ECO:0000256" key="1">
    <source>
        <dbReference type="ARBA" id="ARBA00008857"/>
    </source>
</evidence>
<evidence type="ECO:0000313" key="7">
    <source>
        <dbReference type="Proteomes" id="UP000297747"/>
    </source>
</evidence>
<feature type="domain" description="Tyr recombinase" evidence="5">
    <location>
        <begin position="172"/>
        <end position="367"/>
    </location>
</feature>
<evidence type="ECO:0000256" key="4">
    <source>
        <dbReference type="ARBA" id="ARBA00023172"/>
    </source>
</evidence>
<reference evidence="6 7" key="1">
    <citation type="submission" date="2019-03" db="EMBL/GenBank/DDBJ databases">
        <title>Diversity of the mouse oral microbiome.</title>
        <authorList>
            <person name="Joseph S."/>
            <person name="Aduse-Opoku J."/>
            <person name="Curtis M."/>
            <person name="Wade W."/>
            <person name="Hashim A."/>
        </authorList>
    </citation>
    <scope>NUCLEOTIDE SEQUENCE [LARGE SCALE GENOMIC DNA]</scope>
    <source>
        <strain evidence="6 7">HT4</strain>
    </source>
</reference>
<dbReference type="Proteomes" id="UP000297747">
    <property type="component" value="Unassembled WGS sequence"/>
</dbReference>
<comment type="similarity">
    <text evidence="1">Belongs to the 'phage' integrase family.</text>
</comment>
<organism evidence="6 7">
    <name type="scientific">Streptococcus acidominimus</name>
    <dbReference type="NCBI Taxonomy" id="1326"/>
    <lineage>
        <taxon>Bacteria</taxon>
        <taxon>Bacillati</taxon>
        <taxon>Bacillota</taxon>
        <taxon>Bacilli</taxon>
        <taxon>Lactobacillales</taxon>
        <taxon>Streptococcaceae</taxon>
        <taxon>Streptococcus</taxon>
    </lineage>
</organism>
<keyword evidence="2" id="KW-0229">DNA integration</keyword>
<evidence type="ECO:0000259" key="5">
    <source>
        <dbReference type="PROSITE" id="PS51898"/>
    </source>
</evidence>
<dbReference type="RefSeq" id="WP_135051946.1">
    <property type="nucleotide sequence ID" value="NZ_JADGLI010000001.1"/>
</dbReference>